<evidence type="ECO:0000313" key="1">
    <source>
        <dbReference type="EMBL" id="KAH7908169.1"/>
    </source>
</evidence>
<sequence length="504" mass="56607">MDFNLPNVSPLVTYGLAGLVVAIVVRSKLMQKSPLDALPTAGADGFFGLLSGSLNFMTNASGIIREGCKQHKGKPFKVAMLFRWMVIVSGQKLTDEVRKAPDDELSFSEATNDAIKTEYTLGHEIHNNPYHIPVIRSQLTRNLAVLFPEIRDEIVTTFEETLNLKGNEWSAVPAADAVMQVICRASNRIFVGLPLCRDPDWKALNIQFAKDVIVGSIVLKLFPRFMSPFVLKYMTGIPSINKFAMKRLQVIIEERQRYLDEYGTEWADKPNDMLSWLMDEAVGEERSVRNLTQRILMVNFGSIHSSSNTFTQALFNLAANPQYVQPLREEVEAIVEKEGWSKDAIAKMRKVDSFLKETLRFGGLGCLGVGRKALKDVTLSDGTVIPKGTIVAIALHATHRNEAVYTNADVFEPFRFADLREEEGEGVKYQMVSTSLEYLPFGHGIHACPGRFFAANELKAMLAHVIMVYDVKFERDSPKPPILEFASTFSVDTKVKVMFRRRQD</sequence>
<reference evidence="1" key="1">
    <citation type="journal article" date="2021" name="New Phytol.">
        <title>Evolutionary innovations through gain and loss of genes in the ectomycorrhizal Boletales.</title>
        <authorList>
            <person name="Wu G."/>
            <person name="Miyauchi S."/>
            <person name="Morin E."/>
            <person name="Kuo A."/>
            <person name="Drula E."/>
            <person name="Varga T."/>
            <person name="Kohler A."/>
            <person name="Feng B."/>
            <person name="Cao Y."/>
            <person name="Lipzen A."/>
            <person name="Daum C."/>
            <person name="Hundley H."/>
            <person name="Pangilinan J."/>
            <person name="Johnson J."/>
            <person name="Barry K."/>
            <person name="LaButti K."/>
            <person name="Ng V."/>
            <person name="Ahrendt S."/>
            <person name="Min B."/>
            <person name="Choi I.G."/>
            <person name="Park H."/>
            <person name="Plett J.M."/>
            <person name="Magnuson J."/>
            <person name="Spatafora J.W."/>
            <person name="Nagy L.G."/>
            <person name="Henrissat B."/>
            <person name="Grigoriev I.V."/>
            <person name="Yang Z.L."/>
            <person name="Xu J."/>
            <person name="Martin F.M."/>
        </authorList>
    </citation>
    <scope>NUCLEOTIDE SEQUENCE</scope>
    <source>
        <strain evidence="1">ATCC 28755</strain>
    </source>
</reference>
<organism evidence="1 2">
    <name type="scientific">Hygrophoropsis aurantiaca</name>
    <dbReference type="NCBI Taxonomy" id="72124"/>
    <lineage>
        <taxon>Eukaryota</taxon>
        <taxon>Fungi</taxon>
        <taxon>Dikarya</taxon>
        <taxon>Basidiomycota</taxon>
        <taxon>Agaricomycotina</taxon>
        <taxon>Agaricomycetes</taxon>
        <taxon>Agaricomycetidae</taxon>
        <taxon>Boletales</taxon>
        <taxon>Coniophorineae</taxon>
        <taxon>Hygrophoropsidaceae</taxon>
        <taxon>Hygrophoropsis</taxon>
    </lineage>
</organism>
<name>A0ACB8A3V6_9AGAM</name>
<accession>A0ACB8A3V6</accession>
<keyword evidence="2" id="KW-1185">Reference proteome</keyword>
<dbReference type="EMBL" id="MU267841">
    <property type="protein sequence ID" value="KAH7908169.1"/>
    <property type="molecule type" value="Genomic_DNA"/>
</dbReference>
<dbReference type="Proteomes" id="UP000790377">
    <property type="component" value="Unassembled WGS sequence"/>
</dbReference>
<protein>
    <submittedName>
        <fullName evidence="1">Cytochrome P450</fullName>
    </submittedName>
</protein>
<proteinExistence type="predicted"/>
<gene>
    <name evidence="1" type="ORF">BJ138DRAFT_1128662</name>
</gene>
<comment type="caution">
    <text evidence="1">The sequence shown here is derived from an EMBL/GenBank/DDBJ whole genome shotgun (WGS) entry which is preliminary data.</text>
</comment>
<evidence type="ECO:0000313" key="2">
    <source>
        <dbReference type="Proteomes" id="UP000790377"/>
    </source>
</evidence>